<comment type="subcellular location">
    <subcellularLocation>
        <location evidence="2">Cell inner membrane</location>
        <topology evidence="2">Multi-pass membrane protein</topology>
    </subcellularLocation>
</comment>
<dbReference type="GO" id="GO:0005886">
    <property type="term" value="C:plasma membrane"/>
    <property type="evidence" value="ECO:0007669"/>
    <property type="project" value="UniProtKB-SubCell"/>
</dbReference>
<evidence type="ECO:0000256" key="8">
    <source>
        <dbReference type="ARBA" id="ARBA00023136"/>
    </source>
</evidence>
<dbReference type="SUPFAM" id="SSF55785">
    <property type="entry name" value="PYP-like sensor domain (PAS domain)"/>
    <property type="match status" value="3"/>
</dbReference>
<dbReference type="InterPro" id="IPR035965">
    <property type="entry name" value="PAS-like_dom_sf"/>
</dbReference>
<dbReference type="InterPro" id="IPR013655">
    <property type="entry name" value="PAS_fold_3"/>
</dbReference>
<reference evidence="13" key="2">
    <citation type="submission" date="2022-12" db="EMBL/GenBank/DDBJ databases">
        <authorList>
            <person name="Sun Q."/>
            <person name="Kim S."/>
        </authorList>
    </citation>
    <scope>NUCLEOTIDE SEQUENCE</scope>
    <source>
        <strain evidence="13">KCTC 12344</strain>
    </source>
</reference>
<accession>A0AA88C7U3</accession>
<dbReference type="PANTHER" id="PTHR43547">
    <property type="entry name" value="TWO-COMPONENT HISTIDINE KINASE"/>
    <property type="match status" value="1"/>
</dbReference>
<dbReference type="InterPro" id="IPR000014">
    <property type="entry name" value="PAS"/>
</dbReference>
<dbReference type="Gene3D" id="3.30.565.10">
    <property type="entry name" value="Histidine kinase-like ATPase, C-terminal domain"/>
    <property type="match status" value="1"/>
</dbReference>
<evidence type="ECO:0000259" key="11">
    <source>
        <dbReference type="PROSITE" id="PS50110"/>
    </source>
</evidence>
<keyword evidence="7" id="KW-0902">Two-component regulatory system</keyword>
<evidence type="ECO:0000256" key="3">
    <source>
        <dbReference type="ARBA" id="ARBA00012438"/>
    </source>
</evidence>
<dbReference type="Gene3D" id="2.10.70.100">
    <property type="match status" value="1"/>
</dbReference>
<dbReference type="InterPro" id="IPR036097">
    <property type="entry name" value="HisK_dim/P_sf"/>
</dbReference>
<dbReference type="CDD" id="cd00075">
    <property type="entry name" value="HATPase"/>
    <property type="match status" value="1"/>
</dbReference>
<evidence type="ECO:0000256" key="9">
    <source>
        <dbReference type="PROSITE-ProRule" id="PRU00169"/>
    </source>
</evidence>
<evidence type="ECO:0000259" key="12">
    <source>
        <dbReference type="PROSITE" id="PS50113"/>
    </source>
</evidence>
<proteinExistence type="predicted"/>
<evidence type="ECO:0000256" key="2">
    <source>
        <dbReference type="ARBA" id="ARBA00004429"/>
    </source>
</evidence>
<dbReference type="GO" id="GO:0000155">
    <property type="term" value="F:phosphorelay sensor kinase activity"/>
    <property type="evidence" value="ECO:0007669"/>
    <property type="project" value="InterPro"/>
</dbReference>
<dbReference type="SMART" id="SM00387">
    <property type="entry name" value="HATPase_c"/>
    <property type="match status" value="1"/>
</dbReference>
<dbReference type="InterPro" id="IPR005467">
    <property type="entry name" value="His_kinase_dom"/>
</dbReference>
<dbReference type="SUPFAM" id="SSF52172">
    <property type="entry name" value="CheY-like"/>
    <property type="match status" value="1"/>
</dbReference>
<feature type="domain" description="PAC" evidence="12">
    <location>
        <begin position="389"/>
        <end position="442"/>
    </location>
</feature>
<dbReference type="EC" id="2.7.13.3" evidence="3"/>
<evidence type="ECO:0000256" key="5">
    <source>
        <dbReference type="ARBA" id="ARBA00022679"/>
    </source>
</evidence>
<evidence type="ECO:0000313" key="14">
    <source>
        <dbReference type="Proteomes" id="UP000619512"/>
    </source>
</evidence>
<dbReference type="FunFam" id="3.30.565.10:FF:000006">
    <property type="entry name" value="Sensor histidine kinase WalK"/>
    <property type="match status" value="1"/>
</dbReference>
<evidence type="ECO:0000256" key="1">
    <source>
        <dbReference type="ARBA" id="ARBA00000085"/>
    </source>
</evidence>
<evidence type="ECO:0000259" key="10">
    <source>
        <dbReference type="PROSITE" id="PS50109"/>
    </source>
</evidence>
<dbReference type="SMART" id="SM00091">
    <property type="entry name" value="PAS"/>
    <property type="match status" value="3"/>
</dbReference>
<protein>
    <recommendedName>
        <fullName evidence="3">histidine kinase</fullName>
        <ecNumber evidence="3">2.7.13.3</ecNumber>
    </recommendedName>
</protein>
<feature type="domain" description="Histidine kinase" evidence="10">
    <location>
        <begin position="453"/>
        <end position="671"/>
    </location>
</feature>
<dbReference type="SUPFAM" id="SSF47384">
    <property type="entry name" value="Homodimeric domain of signal transducing histidine kinase"/>
    <property type="match status" value="1"/>
</dbReference>
<dbReference type="Proteomes" id="UP000619512">
    <property type="component" value="Unassembled WGS sequence"/>
</dbReference>
<dbReference type="PROSITE" id="PS50113">
    <property type="entry name" value="PAC"/>
    <property type="match status" value="1"/>
</dbReference>
<dbReference type="SMART" id="SM00448">
    <property type="entry name" value="REC"/>
    <property type="match status" value="1"/>
</dbReference>
<dbReference type="Gene3D" id="3.40.50.2300">
    <property type="match status" value="1"/>
</dbReference>
<dbReference type="Gene3D" id="1.10.287.130">
    <property type="match status" value="1"/>
</dbReference>
<dbReference type="Pfam" id="PF08448">
    <property type="entry name" value="PAS_4"/>
    <property type="match status" value="2"/>
</dbReference>
<dbReference type="CDD" id="cd17580">
    <property type="entry name" value="REC_2_DhkD-like"/>
    <property type="match status" value="1"/>
</dbReference>
<dbReference type="InterPro" id="IPR003661">
    <property type="entry name" value="HisK_dim/P_dom"/>
</dbReference>
<dbReference type="InterPro" id="IPR013656">
    <property type="entry name" value="PAS_4"/>
</dbReference>
<organism evidence="13 14">
    <name type="scientific">Pseudoduganella plicata</name>
    <dbReference type="NCBI Taxonomy" id="321984"/>
    <lineage>
        <taxon>Bacteria</taxon>
        <taxon>Pseudomonadati</taxon>
        <taxon>Pseudomonadota</taxon>
        <taxon>Betaproteobacteria</taxon>
        <taxon>Burkholderiales</taxon>
        <taxon>Oxalobacteraceae</taxon>
        <taxon>Telluria group</taxon>
        <taxon>Pseudoduganella</taxon>
    </lineage>
</organism>
<dbReference type="Pfam" id="PF00512">
    <property type="entry name" value="HisKA"/>
    <property type="match status" value="1"/>
</dbReference>
<dbReference type="Pfam" id="PF02518">
    <property type="entry name" value="HATPase_c"/>
    <property type="match status" value="1"/>
</dbReference>
<dbReference type="CDD" id="cd00130">
    <property type="entry name" value="PAS"/>
    <property type="match status" value="1"/>
</dbReference>
<dbReference type="Gene3D" id="3.30.450.20">
    <property type="entry name" value="PAS domain"/>
    <property type="match status" value="3"/>
</dbReference>
<dbReference type="PANTHER" id="PTHR43547:SF2">
    <property type="entry name" value="HYBRID SIGNAL TRANSDUCTION HISTIDINE KINASE C"/>
    <property type="match status" value="1"/>
</dbReference>
<keyword evidence="6" id="KW-0418">Kinase</keyword>
<dbReference type="InterPro" id="IPR004358">
    <property type="entry name" value="Sig_transdc_His_kin-like_C"/>
</dbReference>
<keyword evidence="5" id="KW-0808">Transferase</keyword>
<name>A0AA88C7U3_9BURK</name>
<gene>
    <name evidence="13" type="ORF">GCM10007388_19100</name>
</gene>
<dbReference type="Pfam" id="PF08447">
    <property type="entry name" value="PAS_3"/>
    <property type="match status" value="1"/>
</dbReference>
<dbReference type="AlphaFoldDB" id="A0AA88C7U3"/>
<dbReference type="FunFam" id="1.10.287.130:FF:000001">
    <property type="entry name" value="Two-component sensor histidine kinase"/>
    <property type="match status" value="1"/>
</dbReference>
<dbReference type="PROSITE" id="PS50110">
    <property type="entry name" value="RESPONSE_REGULATORY"/>
    <property type="match status" value="1"/>
</dbReference>
<dbReference type="NCBIfam" id="TIGR00229">
    <property type="entry name" value="sensory_box"/>
    <property type="match status" value="1"/>
</dbReference>
<dbReference type="InterPro" id="IPR003594">
    <property type="entry name" value="HATPase_dom"/>
</dbReference>
<evidence type="ECO:0000256" key="6">
    <source>
        <dbReference type="ARBA" id="ARBA00022777"/>
    </source>
</evidence>
<keyword evidence="8" id="KW-0472">Membrane</keyword>
<evidence type="ECO:0000256" key="4">
    <source>
        <dbReference type="ARBA" id="ARBA00022553"/>
    </source>
</evidence>
<dbReference type="PRINTS" id="PR00344">
    <property type="entry name" value="BCTRLSENSOR"/>
</dbReference>
<comment type="catalytic activity">
    <reaction evidence="1">
        <text>ATP + protein L-histidine = ADP + protein N-phospho-L-histidine.</text>
        <dbReference type="EC" id="2.7.13.3"/>
    </reaction>
</comment>
<dbReference type="CDD" id="cd00082">
    <property type="entry name" value="HisKA"/>
    <property type="match status" value="1"/>
</dbReference>
<dbReference type="InterPro" id="IPR000700">
    <property type="entry name" value="PAS-assoc_C"/>
</dbReference>
<sequence length="812" mass="89064">MLSTPETCDNPGMMTLSDFQALFRVTPYPYLVMSPDLTVVAASGAYLRSVQRTEEDIVGRYVFEAFPENPDNPQATNIAEVKASMLRALAKGEPDTTAFVRYAVAVRKPDGVHFEERYWSTVHTPVIGPDGEPVLVFQNPMDVTELYRFDAQSGVATLQLTPPVAGNAENFNRAQMHEALSRILNNEREHLRSLFNQAPGFVAVLMGPKHVFEMVNEAYYQLVGHRELIGKAVWEALPEVAGQGYEEFLDMVYRTGEQWETRARPIAVQRVPGGPIEQRYVDLVYQPYKDQHGETIGIFAQGYDVTESVEAQQAKRESEQRLRDGMDAAKMVVWDWDLETGKLEQSDNTLTVLGFSPTRMDAAAAFIHPDDREQIASARRAALAGQGAYQAIVRFTRPDNRKLIWLDSRGRVQHDADGRPVRIRGVTVDVTERYQAEFELREANRKKDEFLAMLAHELRNPLAPISTAAEMLRMTADSDPRTKRASEVIGRQVRHMTALVDDLLDVSRVTRGLVELEMAPVDIKAAAASAVEQVRPLLEGRNHTLTVRTGSPVALVQGDRTRLVQVIANLLNNAAKYTPQGGDITLALDVAAGRVRVCVSDNGIGIDDALLPHVFELFTQAERTPDRAQGGLGIGLALVRTIVGLHGGEVHAHSKGAGRGSEFTVSLPALGRFPVPEDAPDRTNPSGAGQLVPLRVMIVDDNVDAAESLAVLLEAGGHRTTVLASPLEAIAAAQADPPQVFILDIGLPELDGFQLARRLRADERTGGALFVALTGYGQAHDRVLSRAAGFHHHLVKPVDIGQLTAILAAVRH</sequence>
<dbReference type="InterPro" id="IPR036890">
    <property type="entry name" value="HATPase_C_sf"/>
</dbReference>
<evidence type="ECO:0000256" key="7">
    <source>
        <dbReference type="ARBA" id="ARBA00023012"/>
    </source>
</evidence>
<dbReference type="EMBL" id="BMWW01000003">
    <property type="protein sequence ID" value="GGY86122.1"/>
    <property type="molecule type" value="Genomic_DNA"/>
</dbReference>
<dbReference type="PROSITE" id="PS50109">
    <property type="entry name" value="HIS_KIN"/>
    <property type="match status" value="1"/>
</dbReference>
<dbReference type="InterPro" id="IPR001789">
    <property type="entry name" value="Sig_transdc_resp-reg_receiver"/>
</dbReference>
<comment type="caution">
    <text evidence="13">The sequence shown here is derived from an EMBL/GenBank/DDBJ whole genome shotgun (WGS) entry which is preliminary data.</text>
</comment>
<evidence type="ECO:0000313" key="13">
    <source>
        <dbReference type="EMBL" id="GGY86122.1"/>
    </source>
</evidence>
<reference evidence="13" key="1">
    <citation type="journal article" date="2014" name="Int. J. Syst. Evol. Microbiol.">
        <title>Complete genome sequence of Corynebacterium casei LMG S-19264T (=DSM 44701T), isolated from a smear-ripened cheese.</title>
        <authorList>
            <consortium name="US DOE Joint Genome Institute (JGI-PGF)"/>
            <person name="Walter F."/>
            <person name="Albersmeier A."/>
            <person name="Kalinowski J."/>
            <person name="Ruckert C."/>
        </authorList>
    </citation>
    <scope>NUCLEOTIDE SEQUENCE</scope>
    <source>
        <strain evidence="13">KCTC 12344</strain>
    </source>
</reference>
<keyword evidence="4 9" id="KW-0597">Phosphoprotein</keyword>
<feature type="modified residue" description="4-aspartylphosphate" evidence="9">
    <location>
        <position position="744"/>
    </location>
</feature>
<dbReference type="SUPFAM" id="SSF55874">
    <property type="entry name" value="ATPase domain of HSP90 chaperone/DNA topoisomerase II/histidine kinase"/>
    <property type="match status" value="1"/>
</dbReference>
<dbReference type="InterPro" id="IPR001610">
    <property type="entry name" value="PAC"/>
</dbReference>
<dbReference type="InterPro" id="IPR011006">
    <property type="entry name" value="CheY-like_superfamily"/>
</dbReference>
<feature type="domain" description="Response regulatory" evidence="11">
    <location>
        <begin position="695"/>
        <end position="811"/>
    </location>
</feature>
<dbReference type="SMART" id="SM00388">
    <property type="entry name" value="HisKA"/>
    <property type="match status" value="1"/>
</dbReference>
<dbReference type="Pfam" id="PF00072">
    <property type="entry name" value="Response_reg"/>
    <property type="match status" value="1"/>
</dbReference>
<dbReference type="SMART" id="SM00086">
    <property type="entry name" value="PAC"/>
    <property type="match status" value="2"/>
</dbReference>